<evidence type="ECO:0000259" key="1">
    <source>
        <dbReference type="PROSITE" id="PS50042"/>
    </source>
</evidence>
<protein>
    <submittedName>
        <fullName evidence="3">cAMP-binding protein</fullName>
    </submittedName>
</protein>
<reference evidence="3 5" key="1">
    <citation type="submission" date="2017-09" db="EMBL/GenBank/DDBJ databases">
        <title>Biodiversity and function of Thalassospira species in the particle-attached aromatic-hydrocarbon-degrading consortia from the surface seawater of the South China Sea.</title>
        <authorList>
            <person name="Dong C."/>
            <person name="Liu R."/>
            <person name="Shao Z."/>
        </authorList>
    </citation>
    <scope>NUCLEOTIDE SEQUENCE [LARGE SCALE GENOMIC DNA]</scope>
    <source>
        <strain evidence="3 5">CSC1P2</strain>
    </source>
</reference>
<evidence type="ECO:0000313" key="5">
    <source>
        <dbReference type="Proteomes" id="UP000233597"/>
    </source>
</evidence>
<organism evidence="3 5">
    <name type="scientific">Thalassospira marina</name>
    <dbReference type="NCBI Taxonomy" id="2048283"/>
    <lineage>
        <taxon>Bacteria</taxon>
        <taxon>Pseudomonadati</taxon>
        <taxon>Pseudomonadota</taxon>
        <taxon>Alphaproteobacteria</taxon>
        <taxon>Rhodospirillales</taxon>
        <taxon>Thalassospiraceae</taxon>
        <taxon>Thalassospira</taxon>
    </lineage>
</organism>
<dbReference type="CDD" id="cd00038">
    <property type="entry name" value="CAP_ED"/>
    <property type="match status" value="1"/>
</dbReference>
<accession>A0A2N3KU45</accession>
<evidence type="ECO:0000313" key="2">
    <source>
        <dbReference type="EMBL" id="AUG54144.1"/>
    </source>
</evidence>
<dbReference type="GO" id="GO:0003700">
    <property type="term" value="F:DNA-binding transcription factor activity"/>
    <property type="evidence" value="ECO:0007669"/>
    <property type="project" value="TreeGrafter"/>
</dbReference>
<dbReference type="GO" id="GO:0005829">
    <property type="term" value="C:cytosol"/>
    <property type="evidence" value="ECO:0007669"/>
    <property type="project" value="TreeGrafter"/>
</dbReference>
<dbReference type="SUPFAM" id="SSF51206">
    <property type="entry name" value="cAMP-binding domain-like"/>
    <property type="match status" value="1"/>
</dbReference>
<dbReference type="Proteomes" id="UP000233597">
    <property type="component" value="Unassembled WGS sequence"/>
</dbReference>
<dbReference type="KEGG" id="thac:CSC3H3_16510"/>
<dbReference type="InterPro" id="IPR050397">
    <property type="entry name" value="Env_Response_Regulators"/>
</dbReference>
<feature type="domain" description="Cyclic nucleotide-binding" evidence="1">
    <location>
        <begin position="1"/>
        <end position="113"/>
    </location>
</feature>
<dbReference type="Pfam" id="PF00027">
    <property type="entry name" value="cNMP_binding"/>
    <property type="match status" value="1"/>
</dbReference>
<dbReference type="SMART" id="SM00100">
    <property type="entry name" value="cNMP"/>
    <property type="match status" value="1"/>
</dbReference>
<proteinExistence type="predicted"/>
<dbReference type="PRINTS" id="PR00103">
    <property type="entry name" value="CAMPKINASE"/>
</dbReference>
<dbReference type="InterPro" id="IPR018490">
    <property type="entry name" value="cNMP-bd_dom_sf"/>
</dbReference>
<name>A0A2N3KU45_9PROT</name>
<dbReference type="InterPro" id="IPR014710">
    <property type="entry name" value="RmlC-like_jellyroll"/>
</dbReference>
<dbReference type="Gene3D" id="2.60.120.10">
    <property type="entry name" value="Jelly Rolls"/>
    <property type="match status" value="1"/>
</dbReference>
<keyword evidence="4" id="KW-1185">Reference proteome</keyword>
<dbReference type="InterPro" id="IPR000595">
    <property type="entry name" value="cNMP-bd_dom"/>
</dbReference>
<dbReference type="PANTHER" id="PTHR24567">
    <property type="entry name" value="CRP FAMILY TRANSCRIPTIONAL REGULATORY PROTEIN"/>
    <property type="match status" value="1"/>
</dbReference>
<reference evidence="2 4" key="2">
    <citation type="submission" date="2017-10" db="EMBL/GenBank/DDBJ databases">
        <title>Biodiversity and function of Thalassospira species in the particle-attached aromatic-hydrocarbon-degrading consortia from the surface seawater of the China South Sea.</title>
        <authorList>
            <person name="Dong C."/>
            <person name="Liu R."/>
            <person name="Shao Z."/>
        </authorList>
    </citation>
    <scope>NUCLEOTIDE SEQUENCE [LARGE SCALE GENOMIC DNA]</scope>
    <source>
        <strain evidence="2 4">CSC3H3</strain>
    </source>
</reference>
<dbReference type="Proteomes" id="UP000233458">
    <property type="component" value="Chromosome"/>
</dbReference>
<dbReference type="OrthoDB" id="9809206at2"/>
<dbReference type="AlphaFoldDB" id="A0A2N3KU45"/>
<dbReference type="EMBL" id="NWTK01000006">
    <property type="protein sequence ID" value="PKR54065.1"/>
    <property type="molecule type" value="Genomic_DNA"/>
</dbReference>
<dbReference type="PANTHER" id="PTHR24567:SF74">
    <property type="entry name" value="HTH-TYPE TRANSCRIPTIONAL REGULATOR ARCR"/>
    <property type="match status" value="1"/>
</dbReference>
<sequence length="137" mass="15242">MASKVMDRQVFAAGQIIFREGKPGGAAYVVQEGSVEIYKTAGGGENGEDVVLGIIEPGGLFGELSLIDDAPRMASARARDRTVVIAISRRQFEYKLNDSDRFIRAILRILLSNYRQITRRSVKMEALLRKHGIPFEE</sequence>
<gene>
    <name evidence="3" type="ORF">COO20_10950</name>
    <name evidence="2" type="ORF">CSC3H3_16510</name>
</gene>
<dbReference type="EMBL" id="CP024199">
    <property type="protein sequence ID" value="AUG54144.1"/>
    <property type="molecule type" value="Genomic_DNA"/>
</dbReference>
<evidence type="ECO:0000313" key="4">
    <source>
        <dbReference type="Proteomes" id="UP000233458"/>
    </source>
</evidence>
<dbReference type="PROSITE" id="PS50042">
    <property type="entry name" value="CNMP_BINDING_3"/>
    <property type="match status" value="1"/>
</dbReference>
<dbReference type="RefSeq" id="WP_101266425.1">
    <property type="nucleotide sequence ID" value="NZ_CP024199.1"/>
</dbReference>
<evidence type="ECO:0000313" key="3">
    <source>
        <dbReference type="EMBL" id="PKR54065.1"/>
    </source>
</evidence>